<dbReference type="InterPro" id="IPR007348">
    <property type="entry name" value="CopC_dom"/>
</dbReference>
<evidence type="ECO:0000256" key="2">
    <source>
        <dbReference type="ARBA" id="ARBA00022723"/>
    </source>
</evidence>
<dbReference type="InterPro" id="IPR032694">
    <property type="entry name" value="CopC/D"/>
</dbReference>
<keyword evidence="3" id="KW-0732">Signal</keyword>
<comment type="subcellular location">
    <subcellularLocation>
        <location evidence="1">Cell envelope</location>
    </subcellularLocation>
</comment>
<gene>
    <name evidence="8" type="ORF">D4765_09470</name>
</gene>
<keyword evidence="6" id="KW-1133">Transmembrane helix</keyword>
<evidence type="ECO:0000256" key="4">
    <source>
        <dbReference type="ARBA" id="ARBA00023008"/>
    </source>
</evidence>
<dbReference type="GO" id="GO:0046688">
    <property type="term" value="P:response to copper ion"/>
    <property type="evidence" value="ECO:0007669"/>
    <property type="project" value="InterPro"/>
</dbReference>
<dbReference type="GO" id="GO:0006825">
    <property type="term" value="P:copper ion transport"/>
    <property type="evidence" value="ECO:0007669"/>
    <property type="project" value="InterPro"/>
</dbReference>
<reference evidence="8 9" key="1">
    <citation type="journal article" date="2019" name="Microorganisms">
        <title>Systematic Affiliation and Genome Analysis of Subtercola vilae DB165(T) with Particular Emphasis on Cold Adaptation of an Isolate from a High-Altitude Cold Volcano Lake.</title>
        <authorList>
            <person name="Villalobos A.S."/>
            <person name="Wiese J."/>
            <person name="Imhoff J.F."/>
            <person name="Dorador C."/>
            <person name="Keller A."/>
            <person name="Hentschel U."/>
        </authorList>
    </citation>
    <scope>NUCLEOTIDE SEQUENCE [LARGE SCALE GENOMIC DNA]</scope>
    <source>
        <strain evidence="8 9">DB165</strain>
    </source>
</reference>
<keyword evidence="4" id="KW-0186">Copper</keyword>
<proteinExistence type="predicted"/>
<keyword evidence="6" id="KW-0472">Membrane</keyword>
<protein>
    <recommendedName>
        <fullName evidence="7">CopC domain-containing protein</fullName>
    </recommendedName>
</protein>
<keyword evidence="2" id="KW-0479">Metal-binding</keyword>
<keyword evidence="9" id="KW-1185">Reference proteome</keyword>
<feature type="domain" description="CopC" evidence="7">
    <location>
        <begin position="49"/>
        <end position="144"/>
    </location>
</feature>
<evidence type="ECO:0000256" key="5">
    <source>
        <dbReference type="SAM" id="MobiDB-lite"/>
    </source>
</evidence>
<evidence type="ECO:0000259" key="7">
    <source>
        <dbReference type="Pfam" id="PF04234"/>
    </source>
</evidence>
<dbReference type="EMBL" id="QYRT01000014">
    <property type="protein sequence ID" value="TIH36949.1"/>
    <property type="molecule type" value="Genomic_DNA"/>
</dbReference>
<dbReference type="Gene3D" id="2.60.40.1220">
    <property type="match status" value="1"/>
</dbReference>
<feature type="region of interest" description="Disordered" evidence="5">
    <location>
        <begin position="158"/>
        <end position="229"/>
    </location>
</feature>
<dbReference type="SUPFAM" id="SSF81296">
    <property type="entry name" value="E set domains"/>
    <property type="match status" value="1"/>
</dbReference>
<dbReference type="PANTHER" id="PTHR34820">
    <property type="entry name" value="INNER MEMBRANE PROTEIN YEBZ"/>
    <property type="match status" value="1"/>
</dbReference>
<dbReference type="PANTHER" id="PTHR34820:SF4">
    <property type="entry name" value="INNER MEMBRANE PROTEIN YEBZ"/>
    <property type="match status" value="1"/>
</dbReference>
<dbReference type="AlphaFoldDB" id="A0A4T2BZV2"/>
<evidence type="ECO:0000256" key="1">
    <source>
        <dbReference type="ARBA" id="ARBA00004196"/>
    </source>
</evidence>
<feature type="compositionally biased region" description="Low complexity" evidence="5">
    <location>
        <begin position="168"/>
        <end position="219"/>
    </location>
</feature>
<comment type="caution">
    <text evidence="8">The sequence shown here is derived from an EMBL/GenBank/DDBJ whole genome shotgun (WGS) entry which is preliminary data.</text>
</comment>
<organism evidence="8 9">
    <name type="scientific">Subtercola vilae</name>
    <dbReference type="NCBI Taxonomy" id="2056433"/>
    <lineage>
        <taxon>Bacteria</taxon>
        <taxon>Bacillati</taxon>
        <taxon>Actinomycetota</taxon>
        <taxon>Actinomycetes</taxon>
        <taxon>Micrococcales</taxon>
        <taxon>Microbacteriaceae</taxon>
        <taxon>Subtercola</taxon>
    </lineage>
</organism>
<evidence type="ECO:0000313" key="8">
    <source>
        <dbReference type="EMBL" id="TIH36949.1"/>
    </source>
</evidence>
<evidence type="ECO:0000256" key="3">
    <source>
        <dbReference type="ARBA" id="ARBA00022729"/>
    </source>
</evidence>
<dbReference type="InterPro" id="IPR014756">
    <property type="entry name" value="Ig_E-set"/>
</dbReference>
<dbReference type="GO" id="GO:0005886">
    <property type="term" value="C:plasma membrane"/>
    <property type="evidence" value="ECO:0007669"/>
    <property type="project" value="TreeGrafter"/>
</dbReference>
<accession>A0A4T2BZV2</accession>
<evidence type="ECO:0000256" key="6">
    <source>
        <dbReference type="SAM" id="Phobius"/>
    </source>
</evidence>
<evidence type="ECO:0000313" key="9">
    <source>
        <dbReference type="Proteomes" id="UP000306192"/>
    </source>
</evidence>
<dbReference type="GO" id="GO:0005507">
    <property type="term" value="F:copper ion binding"/>
    <property type="evidence" value="ECO:0007669"/>
    <property type="project" value="InterPro"/>
</dbReference>
<dbReference type="Pfam" id="PF04234">
    <property type="entry name" value="CopC"/>
    <property type="match status" value="1"/>
</dbReference>
<dbReference type="GO" id="GO:0030313">
    <property type="term" value="C:cell envelope"/>
    <property type="evidence" value="ECO:0007669"/>
    <property type="project" value="UniProtKB-SubCell"/>
</dbReference>
<feature type="transmembrane region" description="Helical" evidence="6">
    <location>
        <begin position="252"/>
        <end position="275"/>
    </location>
</feature>
<sequence>MPDRPFCAGCGRLSLDVRTYSLDSRRLVVVGLLAGVLFAGAQAAPAFAHDTIESSTPAAGEVVTTSLSAVNITFSDDLTSVGGVQNALIQVTDASGGHHESGCVTTDGAAASTSVALGEAGVYSVLWHVVSSDGHPVEGAFTFSWQPSAVTMAAPSLAEAPGCGDDWSGTTSSAAAGSPSGASGTDPTGSTGSDSAGSTGSASTGAAAGSSGQSAPLASDAPVPAGSATALPRPTMTILSAVPAEATDHSSLALPVAVGVAIGGLAALSALVVWVTRRLRNHHFSGRGR</sequence>
<name>A0A4T2BZV2_9MICO</name>
<keyword evidence="6" id="KW-0812">Transmembrane</keyword>
<dbReference type="GO" id="GO:0042597">
    <property type="term" value="C:periplasmic space"/>
    <property type="evidence" value="ECO:0007669"/>
    <property type="project" value="InterPro"/>
</dbReference>
<dbReference type="Proteomes" id="UP000306192">
    <property type="component" value="Unassembled WGS sequence"/>
</dbReference>
<dbReference type="InterPro" id="IPR014755">
    <property type="entry name" value="Cu-Rt/internalin_Ig-like"/>
</dbReference>